<comment type="function">
    <text evidence="2">Antitoxin component of a type II toxin-antitoxin (TA) system.</text>
</comment>
<protein>
    <recommendedName>
        <fullName evidence="2">Antitoxin</fullName>
    </recommendedName>
</protein>
<dbReference type="Proteomes" id="UP001519535">
    <property type="component" value="Unassembled WGS sequence"/>
</dbReference>
<comment type="caution">
    <text evidence="3">The sequence shown here is derived from an EMBL/GenBank/DDBJ whole genome shotgun (WGS) entry which is preliminary data.</text>
</comment>
<accession>A0ABS5RF30</accession>
<dbReference type="SUPFAM" id="SSF143120">
    <property type="entry name" value="YefM-like"/>
    <property type="match status" value="1"/>
</dbReference>
<comment type="similarity">
    <text evidence="1 2">Belongs to the phD/YefM antitoxin family.</text>
</comment>
<evidence type="ECO:0000256" key="2">
    <source>
        <dbReference type="RuleBase" id="RU362080"/>
    </source>
</evidence>
<dbReference type="InterPro" id="IPR036165">
    <property type="entry name" value="YefM-like_sf"/>
</dbReference>
<name>A0ABS5RF30_9MYCO</name>
<dbReference type="RefSeq" id="WP_214091774.1">
    <property type="nucleotide sequence ID" value="NZ_JAHCLR010000005.1"/>
</dbReference>
<dbReference type="Gene3D" id="3.40.1620.10">
    <property type="entry name" value="YefM-like domain"/>
    <property type="match status" value="1"/>
</dbReference>
<evidence type="ECO:0000256" key="1">
    <source>
        <dbReference type="ARBA" id="ARBA00009981"/>
    </source>
</evidence>
<proteinExistence type="inferred from homology"/>
<dbReference type="EMBL" id="JAHCLR010000005">
    <property type="protein sequence ID" value="MBS9532895.1"/>
    <property type="molecule type" value="Genomic_DNA"/>
</dbReference>
<organism evidence="3 4">
    <name type="scientific">Mycolicibacter acidiphilus</name>
    <dbReference type="NCBI Taxonomy" id="2835306"/>
    <lineage>
        <taxon>Bacteria</taxon>
        <taxon>Bacillati</taxon>
        <taxon>Actinomycetota</taxon>
        <taxon>Actinomycetes</taxon>
        <taxon>Mycobacteriales</taxon>
        <taxon>Mycobacteriaceae</taxon>
        <taxon>Mycolicibacter</taxon>
    </lineage>
</organism>
<sequence>MTGPGSIPVSDLREQLAAVIDDLDAHGKAIKLTRHGRPVAVLMGFGAFEALLDDLDDADDYRALAEYDESGDQETLPWELAKKDLGIIA</sequence>
<evidence type="ECO:0000313" key="4">
    <source>
        <dbReference type="Proteomes" id="UP001519535"/>
    </source>
</evidence>
<dbReference type="InterPro" id="IPR006442">
    <property type="entry name" value="Antitoxin_Phd/YefM"/>
</dbReference>
<keyword evidence="4" id="KW-1185">Reference proteome</keyword>
<dbReference type="Pfam" id="PF02604">
    <property type="entry name" value="PhdYeFM_antitox"/>
    <property type="match status" value="1"/>
</dbReference>
<dbReference type="NCBIfam" id="TIGR01552">
    <property type="entry name" value="phd_fam"/>
    <property type="match status" value="1"/>
</dbReference>
<gene>
    <name evidence="3" type="ORF">KIH27_04745</name>
</gene>
<evidence type="ECO:0000313" key="3">
    <source>
        <dbReference type="EMBL" id="MBS9532895.1"/>
    </source>
</evidence>
<reference evidence="3 4" key="1">
    <citation type="submission" date="2021-05" db="EMBL/GenBank/DDBJ databases">
        <title>Mycobacterium acidophilum sp. nov., an extremely acid-tolerant member of the genus Mycobacterium.</title>
        <authorList>
            <person name="Xia J."/>
        </authorList>
    </citation>
    <scope>NUCLEOTIDE SEQUENCE [LARGE SCALE GENOMIC DNA]</scope>
    <source>
        <strain evidence="3 4">M1</strain>
    </source>
</reference>